<feature type="transmembrane region" description="Helical" evidence="1">
    <location>
        <begin position="118"/>
        <end position="138"/>
    </location>
</feature>
<comment type="caution">
    <text evidence="2">The sequence shown here is derived from an EMBL/GenBank/DDBJ whole genome shotgun (WGS) entry which is preliminary data.</text>
</comment>
<evidence type="ECO:0000256" key="1">
    <source>
        <dbReference type="SAM" id="Phobius"/>
    </source>
</evidence>
<keyword evidence="1" id="KW-0472">Membrane</keyword>
<evidence type="ECO:0000313" key="2">
    <source>
        <dbReference type="EMBL" id="RAJ10971.1"/>
    </source>
</evidence>
<dbReference type="PANTHER" id="PTHR41386">
    <property type="entry name" value="INTEGRAL MEMBRANE PROTEIN-RELATED"/>
    <property type="match status" value="1"/>
</dbReference>
<organism evidence="2 3">
    <name type="scientific">Chitinophaga skermanii</name>
    <dbReference type="NCBI Taxonomy" id="331697"/>
    <lineage>
        <taxon>Bacteria</taxon>
        <taxon>Pseudomonadati</taxon>
        <taxon>Bacteroidota</taxon>
        <taxon>Chitinophagia</taxon>
        <taxon>Chitinophagales</taxon>
        <taxon>Chitinophagaceae</taxon>
        <taxon>Chitinophaga</taxon>
    </lineage>
</organism>
<dbReference type="PANTHER" id="PTHR41386:SF1">
    <property type="entry name" value="MEMBRANE PROTEIN"/>
    <property type="match status" value="1"/>
</dbReference>
<protein>
    <submittedName>
        <fullName evidence="2">Putative membrane protein</fullName>
    </submittedName>
</protein>
<keyword evidence="1" id="KW-1133">Transmembrane helix</keyword>
<dbReference type="AlphaFoldDB" id="A0A327R2W0"/>
<gene>
    <name evidence="2" type="ORF">LX64_00578</name>
</gene>
<dbReference type="RefSeq" id="WP_245952523.1">
    <property type="nucleotide sequence ID" value="NZ_QLLL01000001.1"/>
</dbReference>
<keyword evidence="3" id="KW-1185">Reference proteome</keyword>
<feature type="transmembrane region" description="Helical" evidence="1">
    <location>
        <begin position="150"/>
        <end position="169"/>
    </location>
</feature>
<dbReference type="EMBL" id="QLLL01000001">
    <property type="protein sequence ID" value="RAJ10971.1"/>
    <property type="molecule type" value="Genomic_DNA"/>
</dbReference>
<proteinExistence type="predicted"/>
<dbReference type="InterPro" id="IPR010406">
    <property type="entry name" value="DUF1003"/>
</dbReference>
<reference evidence="2 3" key="1">
    <citation type="submission" date="2018-06" db="EMBL/GenBank/DDBJ databases">
        <title>Genomic Encyclopedia of Archaeal and Bacterial Type Strains, Phase II (KMG-II): from individual species to whole genera.</title>
        <authorList>
            <person name="Goeker M."/>
        </authorList>
    </citation>
    <scope>NUCLEOTIDE SEQUENCE [LARGE SCALE GENOMIC DNA]</scope>
    <source>
        <strain evidence="2 3">DSM 23857</strain>
    </source>
</reference>
<keyword evidence="1" id="KW-0812">Transmembrane</keyword>
<dbReference type="Proteomes" id="UP000249547">
    <property type="component" value="Unassembled WGS sequence"/>
</dbReference>
<evidence type="ECO:0000313" key="3">
    <source>
        <dbReference type="Proteomes" id="UP000249547"/>
    </source>
</evidence>
<dbReference type="Pfam" id="PF06210">
    <property type="entry name" value="DUF1003"/>
    <property type="match status" value="1"/>
</dbReference>
<sequence length="242" mass="28344">MNMQSFTSDISHKPFPVSEKVSARSLHHSIFNYIKQQEPGFDEKCYLSLSELNRFRYKYIADTMVQDLGELDELEKIVVNKLRDHGSLTRELQDDEDDIKLSFGQRLADKVADFGGSWTFIVSFLVFIAIWMAVNIYWLSNRAFDPYPFILLNLILSCLAAFQAPIIMMSQNRQEDKDRQRAKKDYMINLKSELEVRMLHEKMDHLIIHQQQQLLAVQEVQVGMMKDLMHQISTMQKSQDKS</sequence>
<name>A0A327R2W0_9BACT</name>
<accession>A0A327R2W0</accession>